<dbReference type="InterPro" id="IPR002346">
    <property type="entry name" value="Mopterin_DH_FAD-bd"/>
</dbReference>
<dbReference type="InterPro" id="IPR016166">
    <property type="entry name" value="FAD-bd_PCMH"/>
</dbReference>
<feature type="domain" description="FAD-binding PCMH-type" evidence="4">
    <location>
        <begin position="2"/>
        <end position="165"/>
    </location>
</feature>
<dbReference type="PROSITE" id="PS51387">
    <property type="entry name" value="FAD_PCMH"/>
    <property type="match status" value="1"/>
</dbReference>
<proteinExistence type="predicted"/>
<dbReference type="KEGG" id="med:MELS_0288"/>
<reference evidence="5 6" key="1">
    <citation type="journal article" date="2011" name="J. Bacteriol.">
        <title>Genome Sequence of the Ruminal Bacterium Megasphaera elsdenii.</title>
        <authorList>
            <person name="Marx H."/>
            <person name="Graf A.B."/>
            <person name="Tatto N."/>
            <person name="Thallinger G.G."/>
            <person name="Mattanovich D."/>
            <person name="Sauer M."/>
        </authorList>
    </citation>
    <scope>NUCLEOTIDE SEQUENCE [LARGE SCALE GENOMIC DNA]</scope>
    <source>
        <strain evidence="5 6">DSM 20460</strain>
    </source>
</reference>
<evidence type="ECO:0000256" key="2">
    <source>
        <dbReference type="ARBA" id="ARBA00022827"/>
    </source>
</evidence>
<dbReference type="HOGENOM" id="CLU_073026_0_0_9"/>
<dbReference type="SUPFAM" id="SSF56176">
    <property type="entry name" value="FAD-binding/transporter-associated domain-like"/>
    <property type="match status" value="1"/>
</dbReference>
<evidence type="ECO:0000259" key="4">
    <source>
        <dbReference type="PROSITE" id="PS51387"/>
    </source>
</evidence>
<dbReference type="AlphaFoldDB" id="G0VLD1"/>
<dbReference type="InterPro" id="IPR036318">
    <property type="entry name" value="FAD-bd_PCMH-like_sf"/>
</dbReference>
<evidence type="ECO:0000256" key="3">
    <source>
        <dbReference type="ARBA" id="ARBA00023002"/>
    </source>
</evidence>
<name>G0VLD1_MEGEL</name>
<evidence type="ECO:0000313" key="6">
    <source>
        <dbReference type="Proteomes" id="UP000010111"/>
    </source>
</evidence>
<dbReference type="PANTHER" id="PTHR42659:SF2">
    <property type="entry name" value="XANTHINE DEHYDROGENASE SUBUNIT C-RELATED"/>
    <property type="match status" value="1"/>
</dbReference>
<dbReference type="InterPro" id="IPR036683">
    <property type="entry name" value="CO_DH_flav_C_dom_sf"/>
</dbReference>
<keyword evidence="3" id="KW-0560">Oxidoreductase</keyword>
<accession>G0VLD1</accession>
<sequence>MLVITSTTTLVPDNPAAAYAAYRQAASAVFLAGTQGLKYKKDHYDLAVDLSKAGLTYIDERADEIVIGAMTPLWQIKISQAIQNFAGGAISKAISDVADKNIQRYGTLGGVISSKAPFSVLLPILLSLHVDVQLQDKGCMSLDDYLHCPPMGELVTGISIAKEAVYTAYKAYRKLPVDEPYLVGAVAMRDDSWRIVVGGRPGLAAIARSASEELTEKGMAVKENVAHLASEELDFGNFGTCSESERRALTIEMVRSLIKSAWKGYNRYVVKK</sequence>
<dbReference type="PANTHER" id="PTHR42659">
    <property type="entry name" value="XANTHINE DEHYDROGENASE SUBUNIT C-RELATED"/>
    <property type="match status" value="1"/>
</dbReference>
<dbReference type="Pfam" id="PF00941">
    <property type="entry name" value="FAD_binding_5"/>
    <property type="match status" value="1"/>
</dbReference>
<protein>
    <recommendedName>
        <fullName evidence="4">FAD-binding PCMH-type domain-containing protein</fullName>
    </recommendedName>
</protein>
<keyword evidence="1" id="KW-0285">Flavoprotein</keyword>
<dbReference type="InterPro" id="IPR016169">
    <property type="entry name" value="FAD-bd_PCMH_sub2"/>
</dbReference>
<organism evidence="5 6">
    <name type="scientific">Megasphaera elsdenii DSM 20460</name>
    <dbReference type="NCBI Taxonomy" id="1064535"/>
    <lineage>
        <taxon>Bacteria</taxon>
        <taxon>Bacillati</taxon>
        <taxon>Bacillota</taxon>
        <taxon>Negativicutes</taxon>
        <taxon>Veillonellales</taxon>
        <taxon>Veillonellaceae</taxon>
        <taxon>Megasphaera</taxon>
    </lineage>
</organism>
<keyword evidence="2" id="KW-0274">FAD</keyword>
<keyword evidence="6" id="KW-1185">Reference proteome</keyword>
<dbReference type="EMBL" id="HE576794">
    <property type="protein sequence ID" value="CCC72511.1"/>
    <property type="molecule type" value="Genomic_DNA"/>
</dbReference>
<dbReference type="GO" id="GO:0016491">
    <property type="term" value="F:oxidoreductase activity"/>
    <property type="evidence" value="ECO:0007669"/>
    <property type="project" value="UniProtKB-KW"/>
</dbReference>
<dbReference type="Gene3D" id="3.30.465.10">
    <property type="match status" value="1"/>
</dbReference>
<dbReference type="SUPFAM" id="SSF55447">
    <property type="entry name" value="CO dehydrogenase flavoprotein C-terminal domain-like"/>
    <property type="match status" value="1"/>
</dbReference>
<dbReference type="GO" id="GO:0071949">
    <property type="term" value="F:FAD binding"/>
    <property type="evidence" value="ECO:0007669"/>
    <property type="project" value="InterPro"/>
</dbReference>
<dbReference type="eggNOG" id="COG1319">
    <property type="taxonomic scope" value="Bacteria"/>
</dbReference>
<gene>
    <name evidence="5" type="ORF">MELS_0288</name>
</gene>
<dbReference type="InterPro" id="IPR051312">
    <property type="entry name" value="Diverse_Substr_Oxidored"/>
</dbReference>
<dbReference type="STRING" id="1064535.MELS_0288"/>
<dbReference type="Proteomes" id="UP000010111">
    <property type="component" value="Chromosome"/>
</dbReference>
<evidence type="ECO:0000313" key="5">
    <source>
        <dbReference type="EMBL" id="CCC72511.1"/>
    </source>
</evidence>
<evidence type="ECO:0000256" key="1">
    <source>
        <dbReference type="ARBA" id="ARBA00022630"/>
    </source>
</evidence>